<dbReference type="InterPro" id="IPR000627">
    <property type="entry name" value="Intradiol_dOase_C"/>
</dbReference>
<dbReference type="CDD" id="cd03464">
    <property type="entry name" value="3_4-PCD_beta"/>
    <property type="match status" value="1"/>
</dbReference>
<keyword evidence="3" id="KW-0560">Oxidoreductase</keyword>
<dbReference type="Proteomes" id="UP000630353">
    <property type="component" value="Unassembled WGS sequence"/>
</dbReference>
<dbReference type="Pfam" id="PF00775">
    <property type="entry name" value="Dioxygenase_C"/>
    <property type="match status" value="1"/>
</dbReference>
<dbReference type="Gene3D" id="2.60.130.10">
    <property type="entry name" value="Aromatic compound dioxygenase"/>
    <property type="match status" value="1"/>
</dbReference>
<sequence length="235" mass="26171">MTDPTGYTPRDWGSHPPYIYADYKSTPLRGPTRPLVPLKATLSELTGPVYGHETIGKLDADLTKNGAKNGEPLGERIIVTGRVMDERGRPVPNTLVEVWQANAAGRYIHKVDQHDAPLDPNFFGGGRCVTDSEGRYRFYTVKPGAYPWGNHPNAWRPNHIHFSLFGPSYLTRLVTQMYFPGDPLLALDPIFLGTPEKARDRLISKFSIDVTEPEFALGYVFDIVLRGATATPMES</sequence>
<organism evidence="5 6">
    <name type="scientific">Thalassobaculum fulvum</name>
    <dbReference type="NCBI Taxonomy" id="1633335"/>
    <lineage>
        <taxon>Bacteria</taxon>
        <taxon>Pseudomonadati</taxon>
        <taxon>Pseudomonadota</taxon>
        <taxon>Alphaproteobacteria</taxon>
        <taxon>Rhodospirillales</taxon>
        <taxon>Thalassobaculaceae</taxon>
        <taxon>Thalassobaculum</taxon>
    </lineage>
</organism>
<evidence type="ECO:0000256" key="2">
    <source>
        <dbReference type="ARBA" id="ARBA00022964"/>
    </source>
</evidence>
<evidence type="ECO:0000256" key="1">
    <source>
        <dbReference type="ARBA" id="ARBA00007825"/>
    </source>
</evidence>
<evidence type="ECO:0000256" key="3">
    <source>
        <dbReference type="ARBA" id="ARBA00023002"/>
    </source>
</evidence>
<dbReference type="Pfam" id="PF12391">
    <property type="entry name" value="PCDO_beta_N"/>
    <property type="match status" value="1"/>
</dbReference>
<dbReference type="GO" id="GO:0018578">
    <property type="term" value="F:protocatechuate 3,4-dioxygenase activity"/>
    <property type="evidence" value="ECO:0007669"/>
    <property type="project" value="InterPro"/>
</dbReference>
<dbReference type="AlphaFoldDB" id="A0A918XQR7"/>
<protein>
    <submittedName>
        <fullName evidence="5">Protocatechuate 3,4-dioxygenase subunit beta</fullName>
    </submittedName>
</protein>
<proteinExistence type="inferred from homology"/>
<dbReference type="GO" id="GO:0008199">
    <property type="term" value="F:ferric iron binding"/>
    <property type="evidence" value="ECO:0007669"/>
    <property type="project" value="InterPro"/>
</dbReference>
<dbReference type="RefSeq" id="WP_189988213.1">
    <property type="nucleotide sequence ID" value="NZ_BMZS01000003.1"/>
</dbReference>
<comment type="caution">
    <text evidence="5">The sequence shown here is derived from an EMBL/GenBank/DDBJ whole genome shotgun (WGS) entry which is preliminary data.</text>
</comment>
<comment type="similarity">
    <text evidence="1">Belongs to the intradiol ring-cleavage dioxygenase family.</text>
</comment>
<dbReference type="GO" id="GO:0019619">
    <property type="term" value="P:3,4-dihydroxybenzoate catabolic process"/>
    <property type="evidence" value="ECO:0007669"/>
    <property type="project" value="InterPro"/>
</dbReference>
<dbReference type="InterPro" id="IPR015889">
    <property type="entry name" value="Intradiol_dOase_core"/>
</dbReference>
<dbReference type="PANTHER" id="PTHR33711">
    <property type="entry name" value="DIOXYGENASE, PUTATIVE (AFU_ORTHOLOGUE AFUA_2G02910)-RELATED"/>
    <property type="match status" value="1"/>
</dbReference>
<keyword evidence="6" id="KW-1185">Reference proteome</keyword>
<accession>A0A918XQR7</accession>
<dbReference type="SUPFAM" id="SSF49482">
    <property type="entry name" value="Aromatic compound dioxygenase"/>
    <property type="match status" value="1"/>
</dbReference>
<evidence type="ECO:0000313" key="5">
    <source>
        <dbReference type="EMBL" id="GHD45597.1"/>
    </source>
</evidence>
<dbReference type="InterPro" id="IPR012785">
    <property type="entry name" value="Protocat_dOase_b"/>
</dbReference>
<dbReference type="InterPro" id="IPR024756">
    <property type="entry name" value="PCDO_beta_N"/>
</dbReference>
<dbReference type="NCBIfam" id="TIGR02422">
    <property type="entry name" value="protocat_beta"/>
    <property type="match status" value="1"/>
</dbReference>
<name>A0A918XQR7_9PROT</name>
<dbReference type="EMBL" id="BMZS01000003">
    <property type="protein sequence ID" value="GHD45597.1"/>
    <property type="molecule type" value="Genomic_DNA"/>
</dbReference>
<dbReference type="InterPro" id="IPR050770">
    <property type="entry name" value="Intradiol_RC_Dioxygenase"/>
</dbReference>
<keyword evidence="2" id="KW-0223">Dioxygenase</keyword>
<gene>
    <name evidence="5" type="primary">pcaH</name>
    <name evidence="5" type="ORF">GCM10017083_13730</name>
</gene>
<evidence type="ECO:0000259" key="4">
    <source>
        <dbReference type="PROSITE" id="PS00083"/>
    </source>
</evidence>
<reference evidence="5" key="1">
    <citation type="journal article" date="2014" name="Int. J. Syst. Evol. Microbiol.">
        <title>Complete genome sequence of Corynebacterium casei LMG S-19264T (=DSM 44701T), isolated from a smear-ripened cheese.</title>
        <authorList>
            <consortium name="US DOE Joint Genome Institute (JGI-PGF)"/>
            <person name="Walter F."/>
            <person name="Albersmeier A."/>
            <person name="Kalinowski J."/>
            <person name="Ruckert C."/>
        </authorList>
    </citation>
    <scope>NUCLEOTIDE SEQUENCE</scope>
    <source>
        <strain evidence="5">KCTC 42651</strain>
    </source>
</reference>
<evidence type="ECO:0000313" key="6">
    <source>
        <dbReference type="Proteomes" id="UP000630353"/>
    </source>
</evidence>
<dbReference type="PANTHER" id="PTHR33711:SF10">
    <property type="entry name" value="INTRADIOL RING-CLEAVAGE DIOXYGENASES DOMAIN-CONTAINING PROTEIN"/>
    <property type="match status" value="1"/>
</dbReference>
<dbReference type="PROSITE" id="PS00083">
    <property type="entry name" value="INTRADIOL_DIOXYGENAS"/>
    <property type="match status" value="1"/>
</dbReference>
<reference evidence="5" key="2">
    <citation type="submission" date="2020-09" db="EMBL/GenBank/DDBJ databases">
        <authorList>
            <person name="Sun Q."/>
            <person name="Kim S."/>
        </authorList>
    </citation>
    <scope>NUCLEOTIDE SEQUENCE</scope>
    <source>
        <strain evidence="5">KCTC 42651</strain>
    </source>
</reference>
<feature type="domain" description="Intradiol ring-cleavage dioxygenases" evidence="4">
    <location>
        <begin position="79"/>
        <end position="107"/>
    </location>
</feature>